<dbReference type="Gramene" id="Pp3c2_6179V3.1">
    <property type="protein sequence ID" value="PAC:32932642.CDS.1"/>
    <property type="gene ID" value="Pp3c2_6179"/>
</dbReference>
<feature type="transmembrane region" description="Helical" evidence="1">
    <location>
        <begin position="84"/>
        <end position="104"/>
    </location>
</feature>
<dbReference type="EnsemblPlants" id="Pp3c2_6179V3.1">
    <property type="protein sequence ID" value="PAC:32932642.CDS.1"/>
    <property type="gene ID" value="Pp3c2_6179"/>
</dbReference>
<dbReference type="InParanoid" id="A0A2K1L0F7"/>
<evidence type="ECO:0000313" key="2">
    <source>
        <dbReference type="EMBL" id="PNR59509.1"/>
    </source>
</evidence>
<proteinExistence type="predicted"/>
<feature type="transmembrane region" description="Helical" evidence="1">
    <location>
        <begin position="53"/>
        <end position="72"/>
    </location>
</feature>
<gene>
    <name evidence="2" type="ORF">PHYPA_002300</name>
</gene>
<dbReference type="Proteomes" id="UP000006727">
    <property type="component" value="Chromosome 2"/>
</dbReference>
<dbReference type="EMBL" id="ABEU02000002">
    <property type="protein sequence ID" value="PNR59509.1"/>
    <property type="molecule type" value="Genomic_DNA"/>
</dbReference>
<organism evidence="2">
    <name type="scientific">Physcomitrium patens</name>
    <name type="common">Spreading-leaved earth moss</name>
    <name type="synonym">Physcomitrella patens</name>
    <dbReference type="NCBI Taxonomy" id="3218"/>
    <lineage>
        <taxon>Eukaryota</taxon>
        <taxon>Viridiplantae</taxon>
        <taxon>Streptophyta</taxon>
        <taxon>Embryophyta</taxon>
        <taxon>Bryophyta</taxon>
        <taxon>Bryophytina</taxon>
        <taxon>Bryopsida</taxon>
        <taxon>Funariidae</taxon>
        <taxon>Funariales</taxon>
        <taxon>Funariaceae</taxon>
        <taxon>Physcomitrium</taxon>
    </lineage>
</organism>
<protein>
    <submittedName>
        <fullName evidence="2 3">Uncharacterized protein</fullName>
    </submittedName>
</protein>
<evidence type="ECO:0000313" key="3">
    <source>
        <dbReference type="EnsemblPlants" id="PAC:32932642.CDS.1"/>
    </source>
</evidence>
<keyword evidence="1" id="KW-0472">Membrane</keyword>
<reference evidence="2 4" key="1">
    <citation type="journal article" date="2008" name="Science">
        <title>The Physcomitrella genome reveals evolutionary insights into the conquest of land by plants.</title>
        <authorList>
            <person name="Rensing S."/>
            <person name="Lang D."/>
            <person name="Zimmer A."/>
            <person name="Terry A."/>
            <person name="Salamov A."/>
            <person name="Shapiro H."/>
            <person name="Nishiyama T."/>
            <person name="Perroud P.-F."/>
            <person name="Lindquist E."/>
            <person name="Kamisugi Y."/>
            <person name="Tanahashi T."/>
            <person name="Sakakibara K."/>
            <person name="Fujita T."/>
            <person name="Oishi K."/>
            <person name="Shin-I T."/>
            <person name="Kuroki Y."/>
            <person name="Toyoda A."/>
            <person name="Suzuki Y."/>
            <person name="Hashimoto A."/>
            <person name="Yamaguchi K."/>
            <person name="Sugano A."/>
            <person name="Kohara Y."/>
            <person name="Fujiyama A."/>
            <person name="Anterola A."/>
            <person name="Aoki S."/>
            <person name="Ashton N."/>
            <person name="Barbazuk W.B."/>
            <person name="Barker E."/>
            <person name="Bennetzen J."/>
            <person name="Bezanilla M."/>
            <person name="Blankenship R."/>
            <person name="Cho S.H."/>
            <person name="Dutcher S."/>
            <person name="Estelle M."/>
            <person name="Fawcett J.A."/>
            <person name="Gundlach H."/>
            <person name="Hanada K."/>
            <person name="Heyl A."/>
            <person name="Hicks K.A."/>
            <person name="Hugh J."/>
            <person name="Lohr M."/>
            <person name="Mayer K."/>
            <person name="Melkozernov A."/>
            <person name="Murata T."/>
            <person name="Nelson D."/>
            <person name="Pils B."/>
            <person name="Prigge M."/>
            <person name="Reiss B."/>
            <person name="Renner T."/>
            <person name="Rombauts S."/>
            <person name="Rushton P."/>
            <person name="Sanderfoot A."/>
            <person name="Schween G."/>
            <person name="Shiu S.-H."/>
            <person name="Stueber K."/>
            <person name="Theodoulou F.L."/>
            <person name="Tu H."/>
            <person name="Van de Peer Y."/>
            <person name="Verrier P.J."/>
            <person name="Waters E."/>
            <person name="Wood A."/>
            <person name="Yang L."/>
            <person name="Cove D."/>
            <person name="Cuming A."/>
            <person name="Hasebe M."/>
            <person name="Lucas S."/>
            <person name="Mishler D.B."/>
            <person name="Reski R."/>
            <person name="Grigoriev I."/>
            <person name="Quatrano R.S."/>
            <person name="Boore J.L."/>
        </authorList>
    </citation>
    <scope>NUCLEOTIDE SEQUENCE [LARGE SCALE GENOMIC DNA]</scope>
    <source>
        <strain evidence="3 4">cv. Gransden 2004</strain>
    </source>
</reference>
<accession>A0A2K1L0F7</accession>
<evidence type="ECO:0000313" key="4">
    <source>
        <dbReference type="Proteomes" id="UP000006727"/>
    </source>
</evidence>
<keyword evidence="4" id="KW-1185">Reference proteome</keyword>
<evidence type="ECO:0000256" key="1">
    <source>
        <dbReference type="SAM" id="Phobius"/>
    </source>
</evidence>
<keyword evidence="1" id="KW-1133">Transmembrane helix</keyword>
<dbReference type="AlphaFoldDB" id="A0A2K1L0F7"/>
<name>A0A2K1L0F7_PHYPA</name>
<reference evidence="3" key="3">
    <citation type="submission" date="2020-12" db="UniProtKB">
        <authorList>
            <consortium name="EnsemblPlants"/>
        </authorList>
    </citation>
    <scope>IDENTIFICATION</scope>
</reference>
<reference evidence="2 4" key="2">
    <citation type="journal article" date="2018" name="Plant J.">
        <title>The Physcomitrella patens chromosome-scale assembly reveals moss genome structure and evolution.</title>
        <authorList>
            <person name="Lang D."/>
            <person name="Ullrich K.K."/>
            <person name="Murat F."/>
            <person name="Fuchs J."/>
            <person name="Jenkins J."/>
            <person name="Haas F.B."/>
            <person name="Piednoel M."/>
            <person name="Gundlach H."/>
            <person name="Van Bel M."/>
            <person name="Meyberg R."/>
            <person name="Vives C."/>
            <person name="Morata J."/>
            <person name="Symeonidi A."/>
            <person name="Hiss M."/>
            <person name="Muchero W."/>
            <person name="Kamisugi Y."/>
            <person name="Saleh O."/>
            <person name="Blanc G."/>
            <person name="Decker E.L."/>
            <person name="van Gessel N."/>
            <person name="Grimwood J."/>
            <person name="Hayes R.D."/>
            <person name="Graham S.W."/>
            <person name="Gunter L.E."/>
            <person name="McDaniel S.F."/>
            <person name="Hoernstein S.N.W."/>
            <person name="Larsson A."/>
            <person name="Li F.W."/>
            <person name="Perroud P.F."/>
            <person name="Phillips J."/>
            <person name="Ranjan P."/>
            <person name="Rokshar D.S."/>
            <person name="Rothfels C.J."/>
            <person name="Schneider L."/>
            <person name="Shu S."/>
            <person name="Stevenson D.W."/>
            <person name="Thummler F."/>
            <person name="Tillich M."/>
            <person name="Villarreal Aguilar J.C."/>
            <person name="Widiez T."/>
            <person name="Wong G.K."/>
            <person name="Wymore A."/>
            <person name="Zhang Y."/>
            <person name="Zimmer A.D."/>
            <person name="Quatrano R.S."/>
            <person name="Mayer K.F.X."/>
            <person name="Goodstein D."/>
            <person name="Casacuberta J.M."/>
            <person name="Vandepoele K."/>
            <person name="Reski R."/>
            <person name="Cuming A.C."/>
            <person name="Tuskan G.A."/>
            <person name="Maumus F."/>
            <person name="Salse J."/>
            <person name="Schmutz J."/>
            <person name="Rensing S.A."/>
        </authorList>
    </citation>
    <scope>NUCLEOTIDE SEQUENCE [LARGE SCALE GENOMIC DNA]</scope>
    <source>
        <strain evidence="3 4">cv. Gransden 2004</strain>
    </source>
</reference>
<keyword evidence="1" id="KW-0812">Transmembrane</keyword>
<sequence>MLRTIFASSQILRNFFTFPLASFFLSSTAFRTTNFLPSRSRLTLLNRFSASSFVTNMFFSFFTLTVKCRMWFKVRLTLNSPTPVHLSALATMAFALGPSSFTLMTRSLELLFNMSTFTRADFVAGTLGRTTPGLGAGAGAGETPASMVAAAARRSTAKMKRALAMVADKRRETNVVGREQGVGGIRRQGTDDQLLIREDCSSSTTKDGVM</sequence>